<dbReference type="InterPro" id="IPR024662">
    <property type="entry name" value="Trs65"/>
</dbReference>
<reference evidence="3" key="1">
    <citation type="submission" date="2021-07" db="EMBL/GenBank/DDBJ databases">
        <title>Draft genome of Mortierella alpina, strain LL118, isolated from an aspen leaf litter sample.</title>
        <authorList>
            <person name="Yang S."/>
            <person name="Vinatzer B.A."/>
        </authorList>
    </citation>
    <scope>NUCLEOTIDE SEQUENCE</scope>
    <source>
        <strain evidence="3">LL118</strain>
    </source>
</reference>
<dbReference type="Proteomes" id="UP000717515">
    <property type="component" value="Unassembled WGS sequence"/>
</dbReference>
<dbReference type="GO" id="GO:1990071">
    <property type="term" value="C:TRAPPII protein complex"/>
    <property type="evidence" value="ECO:0007669"/>
    <property type="project" value="InterPro"/>
</dbReference>
<evidence type="ECO:0000256" key="1">
    <source>
        <dbReference type="SAM" id="MobiDB-lite"/>
    </source>
</evidence>
<dbReference type="EMBL" id="JAIFTL010000007">
    <property type="protein sequence ID" value="KAG9327276.1"/>
    <property type="molecule type" value="Genomic_DNA"/>
</dbReference>
<feature type="compositionally biased region" description="Polar residues" evidence="1">
    <location>
        <begin position="97"/>
        <end position="127"/>
    </location>
</feature>
<gene>
    <name evidence="3" type="ORF">KVV02_002729</name>
</gene>
<protein>
    <recommendedName>
        <fullName evidence="2">Trafficking protein particle complex II-specific subunit 65 IgD3 domain-containing protein</fullName>
    </recommendedName>
</protein>
<feature type="compositionally biased region" description="Polar residues" evidence="1">
    <location>
        <begin position="493"/>
        <end position="506"/>
    </location>
</feature>
<feature type="region of interest" description="Disordered" evidence="1">
    <location>
        <begin position="453"/>
        <end position="663"/>
    </location>
</feature>
<feature type="domain" description="Trafficking protein particle complex II-specific subunit 65 IgD3" evidence="2">
    <location>
        <begin position="687"/>
        <end position="834"/>
    </location>
</feature>
<evidence type="ECO:0000313" key="3">
    <source>
        <dbReference type="EMBL" id="KAG9327276.1"/>
    </source>
</evidence>
<feature type="compositionally biased region" description="Polar residues" evidence="1">
    <location>
        <begin position="546"/>
        <end position="556"/>
    </location>
</feature>
<feature type="compositionally biased region" description="Low complexity" evidence="1">
    <location>
        <begin position="513"/>
        <end position="545"/>
    </location>
</feature>
<dbReference type="AlphaFoldDB" id="A0A9P8D2H3"/>
<feature type="region of interest" description="Disordered" evidence="1">
    <location>
        <begin position="728"/>
        <end position="747"/>
    </location>
</feature>
<dbReference type="PANTHER" id="PTHR28159">
    <property type="entry name" value="TRAFFICKING PROTEIN PARTICLE COMPLEX II-SPECIFIC SUBUNIT 65"/>
    <property type="match status" value="1"/>
</dbReference>
<accession>A0A9P8D2H3</accession>
<proteinExistence type="predicted"/>
<evidence type="ECO:0000313" key="4">
    <source>
        <dbReference type="Proteomes" id="UP000717515"/>
    </source>
</evidence>
<feature type="region of interest" description="Disordered" evidence="1">
    <location>
        <begin position="383"/>
        <end position="402"/>
    </location>
</feature>
<dbReference type="Pfam" id="PF12735">
    <property type="entry name" value="IgD3_Trs65"/>
    <property type="match status" value="1"/>
</dbReference>
<dbReference type="GO" id="GO:0006891">
    <property type="term" value="P:intra-Golgi vesicle-mediated transport"/>
    <property type="evidence" value="ECO:0007669"/>
    <property type="project" value="InterPro"/>
</dbReference>
<organism evidence="3 4">
    <name type="scientific">Mortierella alpina</name>
    <name type="common">Oleaginous fungus</name>
    <name type="synonym">Mortierella renispora</name>
    <dbReference type="NCBI Taxonomy" id="64518"/>
    <lineage>
        <taxon>Eukaryota</taxon>
        <taxon>Fungi</taxon>
        <taxon>Fungi incertae sedis</taxon>
        <taxon>Mucoromycota</taxon>
        <taxon>Mortierellomycotina</taxon>
        <taxon>Mortierellomycetes</taxon>
        <taxon>Mortierellales</taxon>
        <taxon>Mortierellaceae</taxon>
        <taxon>Mortierella</taxon>
    </lineage>
</organism>
<feature type="region of interest" description="Disordered" evidence="1">
    <location>
        <begin position="97"/>
        <end position="136"/>
    </location>
</feature>
<comment type="caution">
    <text evidence="3">The sequence shown here is derived from an EMBL/GenBank/DDBJ whole genome shotgun (WGS) entry which is preliminary data.</text>
</comment>
<feature type="compositionally biased region" description="Low complexity" evidence="1">
    <location>
        <begin position="574"/>
        <end position="583"/>
    </location>
</feature>
<name>A0A9P8D2H3_MORAP</name>
<feature type="compositionally biased region" description="Low complexity" evidence="1">
    <location>
        <begin position="480"/>
        <end position="492"/>
    </location>
</feature>
<dbReference type="InterPro" id="IPR055420">
    <property type="entry name" value="IgD3_Trs65"/>
</dbReference>
<dbReference type="PANTHER" id="PTHR28159:SF1">
    <property type="entry name" value="TRAFFICKING PROTEIN PARTICLE COMPLEX II-SPECIFIC SUBUNIT 65"/>
    <property type="match status" value="1"/>
</dbReference>
<dbReference type="GO" id="GO:0005802">
    <property type="term" value="C:trans-Golgi network"/>
    <property type="evidence" value="ECO:0007669"/>
    <property type="project" value="TreeGrafter"/>
</dbReference>
<evidence type="ECO:0000259" key="2">
    <source>
        <dbReference type="Pfam" id="PF12735"/>
    </source>
</evidence>
<sequence>MKSIESLFNDSLWEIRIPNARIESLQDDYKAVINAKPRTHVFYDETVLFFLQMTLPDDLSTLHEETSRQVHEFFQSLEIQVEAAFVDALSLAASGLTSQNNMHKSPNGPRPNSAQLTDKRIANNSPGPFSGRPGGYNDQGRVDSTLLFSYTYNSSEPGKEVEIRPINGLWTAIFPFSVPVSFIRTKSTNTMLMLSTHVLLRPADQVVPAAAPVDDQYNLECFSMVNLLEGLTDDPNFASSVVPQHHYRPDTPRARVQPPPMTPILRRSARRTIAVRSALNVRMRTTRVSPMENPLMMSIEVENNSEHGAKFKMTQLDVDVTNAVVTSLDSAELTKVLKKRCISSCLAEKGLGTLPMILHSSDHVTFLFSISLLDNPEWSADSPALGGGGFGPSHRRNSSENIIQPGSVRDSQRQVTIVLQGIPEVDGVQGQTIHSRWNCFLDVTDLAKREGTLTGTEAGGNTPLLGGGGSSTPQKQLYAPQPSHPSSLLPSQYTSSGTPTQSYQQHQLHHRNQSLPSSPQPQQALQKGSSLVRRVSSSSSPPVLSNRHSGGPNMTSEVRGRRSSVVSDGTPTSQHQQQFQQQHRGPQISAGRKSGLGGWGYGRSENNQGGLAPVQEAGSAHQSPVAGHAIAESETGSYEDETASQTHGHLNGHSGRPAMNGSGLGLDLAAQALNGVSQSRPDQDGGDGIVVSFAVTDRVVVGKIFNLEIFIVNRSRHIRRYTLVVPNRKRAKGSDPSQGSKVLPPLPSGERAAVQNVPIDPYMEEPELLRRHVDNETTEADIICLENNVRLSPLYPLTCQNLNLRFIAIKEQLHTIDLVQLVDNDTGFVTNLRNCLCFMAEASFGALSQQVPEVGK</sequence>